<evidence type="ECO:0000256" key="2">
    <source>
        <dbReference type="ARBA" id="ARBA00023136"/>
    </source>
</evidence>
<dbReference type="RefSeq" id="WP_106522787.1">
    <property type="nucleotide sequence ID" value="NZ_PYGD01000003.1"/>
</dbReference>
<evidence type="ECO:0000256" key="5">
    <source>
        <dbReference type="SAM" id="Coils"/>
    </source>
</evidence>
<evidence type="ECO:0000256" key="1">
    <source>
        <dbReference type="ARBA" id="ARBA00004442"/>
    </source>
</evidence>
<evidence type="ECO:0000313" key="8">
    <source>
        <dbReference type="Proteomes" id="UP000240572"/>
    </source>
</evidence>
<dbReference type="PANTHER" id="PTHR30329">
    <property type="entry name" value="STATOR ELEMENT OF FLAGELLAR MOTOR COMPLEX"/>
    <property type="match status" value="1"/>
</dbReference>
<dbReference type="PROSITE" id="PS51123">
    <property type="entry name" value="OMPA_2"/>
    <property type="match status" value="1"/>
</dbReference>
<gene>
    <name evidence="7" type="ORF">B0I18_103179</name>
</gene>
<dbReference type="CDD" id="cd07185">
    <property type="entry name" value="OmpA_C-like"/>
    <property type="match status" value="1"/>
</dbReference>
<dbReference type="EMBL" id="PYGD01000003">
    <property type="protein sequence ID" value="PSK92602.1"/>
    <property type="molecule type" value="Genomic_DNA"/>
</dbReference>
<dbReference type="PRINTS" id="PR01021">
    <property type="entry name" value="OMPADOMAIN"/>
</dbReference>
<dbReference type="OrthoDB" id="9782229at2"/>
<keyword evidence="5" id="KW-0175">Coiled coil</keyword>
<organism evidence="7 8">
    <name type="scientific">Taibaiella chishuiensis</name>
    <dbReference type="NCBI Taxonomy" id="1434707"/>
    <lineage>
        <taxon>Bacteria</taxon>
        <taxon>Pseudomonadati</taxon>
        <taxon>Bacteroidota</taxon>
        <taxon>Chitinophagia</taxon>
        <taxon>Chitinophagales</taxon>
        <taxon>Chitinophagaceae</taxon>
        <taxon>Taibaiella</taxon>
    </lineage>
</organism>
<dbReference type="SUPFAM" id="SSF103088">
    <property type="entry name" value="OmpA-like"/>
    <property type="match status" value="1"/>
</dbReference>
<dbReference type="InterPro" id="IPR006664">
    <property type="entry name" value="OMP_bac"/>
</dbReference>
<dbReference type="InterPro" id="IPR050330">
    <property type="entry name" value="Bact_OuterMem_StrucFunc"/>
</dbReference>
<dbReference type="Gene3D" id="3.30.1330.60">
    <property type="entry name" value="OmpA-like domain"/>
    <property type="match status" value="1"/>
</dbReference>
<dbReference type="PROSITE" id="PS51257">
    <property type="entry name" value="PROKAR_LIPOPROTEIN"/>
    <property type="match status" value="1"/>
</dbReference>
<dbReference type="PANTHER" id="PTHR30329:SF21">
    <property type="entry name" value="LIPOPROTEIN YIAD-RELATED"/>
    <property type="match status" value="1"/>
</dbReference>
<evidence type="ECO:0000259" key="6">
    <source>
        <dbReference type="PROSITE" id="PS51123"/>
    </source>
</evidence>
<dbReference type="InterPro" id="IPR036737">
    <property type="entry name" value="OmpA-like_sf"/>
</dbReference>
<proteinExistence type="predicted"/>
<evidence type="ECO:0000256" key="3">
    <source>
        <dbReference type="ARBA" id="ARBA00023237"/>
    </source>
</evidence>
<dbReference type="InterPro" id="IPR006665">
    <property type="entry name" value="OmpA-like"/>
</dbReference>
<comment type="subcellular location">
    <subcellularLocation>
        <location evidence="1">Cell outer membrane</location>
    </subcellularLocation>
</comment>
<keyword evidence="3" id="KW-0998">Cell outer membrane</keyword>
<comment type="caution">
    <text evidence="7">The sequence shown here is derived from an EMBL/GenBank/DDBJ whole genome shotgun (WGS) entry which is preliminary data.</text>
</comment>
<dbReference type="AlphaFoldDB" id="A0A2P8D5X3"/>
<sequence>MRKFLVLALSVLALGAASCSKTKKLAKQHNDLLDTYNTLKKEMAEAQVTMEGEKVKVVLPEAVLFRINSAELNKDYFPILKKMSGVINKYPRTSVLVTGFTDKTGTDAFNVDLSNKRAQSAKQVLVDNGVKDGRIFTWGLGAKDPVADNNTEEGRKQNRRVEYVILYDYQGEKGGDKK</sequence>
<feature type="coiled-coil region" evidence="5">
    <location>
        <begin position="29"/>
        <end position="56"/>
    </location>
</feature>
<keyword evidence="8" id="KW-1185">Reference proteome</keyword>
<reference evidence="7 8" key="1">
    <citation type="submission" date="2018-03" db="EMBL/GenBank/DDBJ databases">
        <title>Genomic Encyclopedia of Type Strains, Phase III (KMG-III): the genomes of soil and plant-associated and newly described type strains.</title>
        <authorList>
            <person name="Whitman W."/>
        </authorList>
    </citation>
    <scope>NUCLEOTIDE SEQUENCE [LARGE SCALE GENOMIC DNA]</scope>
    <source>
        <strain evidence="7 8">CGMCC 1.12700</strain>
    </source>
</reference>
<dbReference type="Proteomes" id="UP000240572">
    <property type="component" value="Unassembled WGS sequence"/>
</dbReference>
<protein>
    <submittedName>
        <fullName evidence="7">OmpA family protein</fullName>
    </submittedName>
</protein>
<name>A0A2P8D5X3_9BACT</name>
<dbReference type="GO" id="GO:0009279">
    <property type="term" value="C:cell outer membrane"/>
    <property type="evidence" value="ECO:0007669"/>
    <property type="project" value="UniProtKB-SubCell"/>
</dbReference>
<dbReference type="Pfam" id="PF00691">
    <property type="entry name" value="OmpA"/>
    <property type="match status" value="1"/>
</dbReference>
<accession>A0A2P8D5X3</accession>
<feature type="domain" description="OmpA-like" evidence="6">
    <location>
        <begin position="52"/>
        <end position="169"/>
    </location>
</feature>
<evidence type="ECO:0000256" key="4">
    <source>
        <dbReference type="PROSITE-ProRule" id="PRU00473"/>
    </source>
</evidence>
<keyword evidence="2 4" id="KW-0472">Membrane</keyword>
<evidence type="ECO:0000313" key="7">
    <source>
        <dbReference type="EMBL" id="PSK92602.1"/>
    </source>
</evidence>